<evidence type="ECO:0000313" key="4">
    <source>
        <dbReference type="Proteomes" id="UP001162131"/>
    </source>
</evidence>
<dbReference type="GO" id="GO:0090110">
    <property type="term" value="P:COPII-coated vesicle cargo loading"/>
    <property type="evidence" value="ECO:0007669"/>
    <property type="project" value="TreeGrafter"/>
</dbReference>
<evidence type="ECO:0000313" key="3">
    <source>
        <dbReference type="EMBL" id="CAG9322630.1"/>
    </source>
</evidence>
<feature type="compositionally biased region" description="Basic residues" evidence="1">
    <location>
        <begin position="806"/>
        <end position="818"/>
    </location>
</feature>
<dbReference type="Proteomes" id="UP001162131">
    <property type="component" value="Unassembled WGS sequence"/>
</dbReference>
<dbReference type="InterPro" id="IPR036174">
    <property type="entry name" value="Znf_Sec23_Sec24_sf"/>
</dbReference>
<dbReference type="InterPro" id="IPR006895">
    <property type="entry name" value="Znf_Sec23_Sec24"/>
</dbReference>
<proteinExistence type="predicted"/>
<dbReference type="SUPFAM" id="SSF82919">
    <property type="entry name" value="Zn-finger domain of Sec23/24"/>
    <property type="match status" value="1"/>
</dbReference>
<dbReference type="InterPro" id="IPR036465">
    <property type="entry name" value="vWFA_dom_sf"/>
</dbReference>
<organism evidence="3 4">
    <name type="scientific">Blepharisma stoltei</name>
    <dbReference type="NCBI Taxonomy" id="1481888"/>
    <lineage>
        <taxon>Eukaryota</taxon>
        <taxon>Sar</taxon>
        <taxon>Alveolata</taxon>
        <taxon>Ciliophora</taxon>
        <taxon>Postciliodesmatophora</taxon>
        <taxon>Heterotrichea</taxon>
        <taxon>Heterotrichida</taxon>
        <taxon>Blepharismidae</taxon>
        <taxon>Blepharisma</taxon>
    </lineage>
</organism>
<dbReference type="PANTHER" id="PTHR13803">
    <property type="entry name" value="SEC24-RELATED PROTEIN"/>
    <property type="match status" value="1"/>
</dbReference>
<dbReference type="AlphaFoldDB" id="A0AAU9J9H6"/>
<evidence type="ECO:0000259" key="2">
    <source>
        <dbReference type="PROSITE" id="PS50234"/>
    </source>
</evidence>
<dbReference type="Gene3D" id="2.30.30.380">
    <property type="entry name" value="Zn-finger domain of Sec23/24"/>
    <property type="match status" value="1"/>
</dbReference>
<dbReference type="GO" id="GO:0030127">
    <property type="term" value="C:COPII vesicle coat"/>
    <property type="evidence" value="ECO:0007669"/>
    <property type="project" value="InterPro"/>
</dbReference>
<dbReference type="GO" id="GO:0008270">
    <property type="term" value="F:zinc ion binding"/>
    <property type="evidence" value="ECO:0007669"/>
    <property type="project" value="InterPro"/>
</dbReference>
<dbReference type="InterPro" id="IPR050550">
    <property type="entry name" value="SEC23_SEC24_subfamily"/>
</dbReference>
<dbReference type="PANTHER" id="PTHR13803:SF36">
    <property type="entry name" value="TYPE A VON WILLEBRAND FACTOR DOMAIN-CONTAINING PROTEIN"/>
    <property type="match status" value="1"/>
</dbReference>
<dbReference type="GO" id="GO:0070971">
    <property type="term" value="C:endoplasmic reticulum exit site"/>
    <property type="evidence" value="ECO:0007669"/>
    <property type="project" value="TreeGrafter"/>
</dbReference>
<dbReference type="Pfam" id="PF04810">
    <property type="entry name" value="zf-Sec23_Sec24"/>
    <property type="match status" value="1"/>
</dbReference>
<keyword evidence="4" id="KW-1185">Reference proteome</keyword>
<feature type="compositionally biased region" description="Polar residues" evidence="1">
    <location>
        <begin position="793"/>
        <end position="805"/>
    </location>
</feature>
<protein>
    <recommendedName>
        <fullName evidence="2">VWFA domain-containing protein</fullName>
    </recommendedName>
</protein>
<dbReference type="InterPro" id="IPR002035">
    <property type="entry name" value="VWF_A"/>
</dbReference>
<feature type="region of interest" description="Disordered" evidence="1">
    <location>
        <begin position="1"/>
        <end position="32"/>
    </location>
</feature>
<feature type="compositionally biased region" description="Basic residues" evidence="1">
    <location>
        <begin position="1"/>
        <end position="14"/>
    </location>
</feature>
<dbReference type="GO" id="GO:0000149">
    <property type="term" value="F:SNARE binding"/>
    <property type="evidence" value="ECO:0007669"/>
    <property type="project" value="TreeGrafter"/>
</dbReference>
<name>A0AAU9J9H6_9CILI</name>
<accession>A0AAU9J9H6</accession>
<evidence type="ECO:0000256" key="1">
    <source>
        <dbReference type="SAM" id="MobiDB-lite"/>
    </source>
</evidence>
<dbReference type="GO" id="GO:0006886">
    <property type="term" value="P:intracellular protein transport"/>
    <property type="evidence" value="ECO:0007669"/>
    <property type="project" value="InterPro"/>
</dbReference>
<dbReference type="PROSITE" id="PS50234">
    <property type="entry name" value="VWFA"/>
    <property type="match status" value="1"/>
</dbReference>
<reference evidence="3" key="1">
    <citation type="submission" date="2021-09" db="EMBL/GenBank/DDBJ databases">
        <authorList>
            <consortium name="AG Swart"/>
            <person name="Singh M."/>
            <person name="Singh A."/>
            <person name="Seah K."/>
            <person name="Emmerich C."/>
        </authorList>
    </citation>
    <scope>NUCLEOTIDE SEQUENCE</scope>
    <source>
        <strain evidence="3">ATCC30299</strain>
    </source>
</reference>
<dbReference type="Gene3D" id="3.40.50.410">
    <property type="entry name" value="von Willebrand factor, type A domain"/>
    <property type="match status" value="1"/>
</dbReference>
<gene>
    <name evidence="3" type="ORF">BSTOLATCC_MIC31753</name>
</gene>
<feature type="region of interest" description="Disordered" evidence="1">
    <location>
        <begin position="788"/>
        <end position="818"/>
    </location>
</feature>
<comment type="caution">
    <text evidence="3">The sequence shown here is derived from an EMBL/GenBank/DDBJ whole genome shotgun (WGS) entry which is preliminary data.</text>
</comment>
<sequence>MRSAAHKVFAKKKPQPQESAPAQPFEAQHQINQQYLMNVPQQSQQMYNVPYGNAYPMQPPQFNNVPFSAPQKKAPAFFQPSQAANQPNYAPSFGSPSPQRLMNLPPPPPPPMPHMMNAPQSNVSDDMLFSFSKPKEVPAQPANVGALQPESLSPGFGFNASLKGKKVKLVKSSPSEEVKIGEVKPAPVKINPFNPPKIIPMPPPLPLPQKDQKPIPIQNIIPPPPPAFIQLPRIPQVMPPMIPQPMFSAPPRFPPFPGIPQQPPDLDANVTEICMDELAKQNAFATGDPVFCEGCHAVFNFFSKLTPIPDKEEQKWTCEFCNFDNIVHLEPEEIPTQSKLNYLVESSQQVAAQLQGPDDNSTIIFCIDISGSMCVTQPVSGNILLKTNKLKDLQNQFRMDIEGPQYMPSEQRNITYVSRLECLQAAIDSQLTEMQRGTPNRHVGVVTFNNEVTIIGDGSQTVAITGDRLNNFDGLLNLVERKHNEYLGHTINETKEQLSGKVLGLEEGGATALGPALLVSVGLASQGGPGSKVIICTDGIANVGIGSFENLQDLSQANSYYNRVSTIAKEKGVSVSVISIASEDCRLASLAEVVEETGGELTKVDPEDVSADFANILAQQILATNVVVTVNLHKALSFKNQDPALIQPGGTRLIKKFGNVTEDTMFTFEYNVNNTENLEKVPFQVTIEHRKMNGMKCVLVDTQIFEVSDDQEEIMQNANFEVLARNCKLQSASLARQGEYGQAVQNINNWNQYMFSNQRNMEQMAQINEMNEDIIPSYQVMLAEQHNPAPGKSLQSDKATIASHQLNKKKMTKPQKKN</sequence>
<dbReference type="EMBL" id="CAJZBQ010000032">
    <property type="protein sequence ID" value="CAG9322630.1"/>
    <property type="molecule type" value="Genomic_DNA"/>
</dbReference>
<feature type="domain" description="VWFA" evidence="2">
    <location>
        <begin position="362"/>
        <end position="621"/>
    </location>
</feature>
<dbReference type="SUPFAM" id="SSF53300">
    <property type="entry name" value="vWA-like"/>
    <property type="match status" value="1"/>
</dbReference>